<evidence type="ECO:0000313" key="2">
    <source>
        <dbReference type="Proteomes" id="UP000006038"/>
    </source>
</evidence>
<dbReference type="PANTHER" id="PTHR33320">
    <property type="entry name" value="METHIONYL-TRNA SYNTHETASE"/>
    <property type="match status" value="1"/>
</dbReference>
<reference evidence="1" key="2">
    <citation type="submission" date="2013-04" db="UniProtKB">
        <authorList>
            <consortium name="EnsemblPlants"/>
        </authorList>
    </citation>
    <scope>IDENTIFICATION</scope>
</reference>
<dbReference type="Proteomes" id="UP000006038">
    <property type="component" value="Chromosome 8"/>
</dbReference>
<proteinExistence type="predicted"/>
<accession>J3MRE0</accession>
<reference evidence="1" key="1">
    <citation type="journal article" date="2013" name="Nat. Commun.">
        <title>Whole-genome sequencing of Oryza brachyantha reveals mechanisms underlying Oryza genome evolution.</title>
        <authorList>
            <person name="Chen J."/>
            <person name="Huang Q."/>
            <person name="Gao D."/>
            <person name="Wang J."/>
            <person name="Lang Y."/>
            <person name="Liu T."/>
            <person name="Li B."/>
            <person name="Bai Z."/>
            <person name="Luis Goicoechea J."/>
            <person name="Liang C."/>
            <person name="Chen C."/>
            <person name="Zhang W."/>
            <person name="Sun S."/>
            <person name="Liao Y."/>
            <person name="Zhang X."/>
            <person name="Yang L."/>
            <person name="Song C."/>
            <person name="Wang M."/>
            <person name="Shi J."/>
            <person name="Liu G."/>
            <person name="Liu J."/>
            <person name="Zhou H."/>
            <person name="Zhou W."/>
            <person name="Yu Q."/>
            <person name="An N."/>
            <person name="Chen Y."/>
            <person name="Cai Q."/>
            <person name="Wang B."/>
            <person name="Liu B."/>
            <person name="Min J."/>
            <person name="Huang Y."/>
            <person name="Wu H."/>
            <person name="Li Z."/>
            <person name="Zhang Y."/>
            <person name="Yin Y."/>
            <person name="Song W."/>
            <person name="Jiang J."/>
            <person name="Jackson S.A."/>
            <person name="Wing R.A."/>
            <person name="Wang J."/>
            <person name="Chen M."/>
        </authorList>
    </citation>
    <scope>NUCLEOTIDE SEQUENCE [LARGE SCALE GENOMIC DNA]</scope>
    <source>
        <strain evidence="1">cv. IRGC 101232</strain>
    </source>
</reference>
<dbReference type="PANTHER" id="PTHR33320:SF4">
    <property type="entry name" value="OS08G0230600 PROTEIN"/>
    <property type="match status" value="1"/>
</dbReference>
<protein>
    <submittedName>
        <fullName evidence="1">Uncharacterized protein</fullName>
    </submittedName>
</protein>
<keyword evidence="2" id="KW-1185">Reference proteome</keyword>
<evidence type="ECO:0000313" key="1">
    <source>
        <dbReference type="EnsemblPlants" id="OB08G16690.1"/>
    </source>
</evidence>
<organism evidence="1">
    <name type="scientific">Oryza brachyantha</name>
    <name type="common">malo sina</name>
    <dbReference type="NCBI Taxonomy" id="4533"/>
    <lineage>
        <taxon>Eukaryota</taxon>
        <taxon>Viridiplantae</taxon>
        <taxon>Streptophyta</taxon>
        <taxon>Embryophyta</taxon>
        <taxon>Tracheophyta</taxon>
        <taxon>Spermatophyta</taxon>
        <taxon>Magnoliopsida</taxon>
        <taxon>Liliopsida</taxon>
        <taxon>Poales</taxon>
        <taxon>Poaceae</taxon>
        <taxon>BOP clade</taxon>
        <taxon>Oryzoideae</taxon>
        <taxon>Oryzeae</taxon>
        <taxon>Oryzinae</taxon>
        <taxon>Oryza</taxon>
    </lineage>
</organism>
<dbReference type="HOGENOM" id="CLU_188713_1_0_1"/>
<name>J3MRE0_ORYBR</name>
<dbReference type="AlphaFoldDB" id="J3MRE0"/>
<sequence length="88" mass="9769">MEAAARRAMGWCGAEEERELTGSPQKAPGSCPRCGGAVVATEVESARRILCLPLCLRNKKRFSCTRCHRLLRPPPPPPPTHHLTYYLN</sequence>
<dbReference type="Gramene" id="OB08G16690.1">
    <property type="protein sequence ID" value="OB08G16690.1"/>
    <property type="gene ID" value="OB08G16690"/>
</dbReference>
<dbReference type="OMA" id="CLIVCDE"/>
<dbReference type="EnsemblPlants" id="OB08G16690.1">
    <property type="protein sequence ID" value="OB08G16690.1"/>
    <property type="gene ID" value="OB08G16690"/>
</dbReference>